<dbReference type="InterPro" id="IPR000873">
    <property type="entry name" value="AMP-dep_synth/lig_dom"/>
</dbReference>
<evidence type="ECO:0000259" key="5">
    <source>
        <dbReference type="Pfam" id="PF00501"/>
    </source>
</evidence>
<dbReference type="PhylomeDB" id="T1ITR4"/>
<dbReference type="EMBL" id="JH431494">
    <property type="status" value="NOT_ANNOTATED_CDS"/>
    <property type="molecule type" value="Genomic_DNA"/>
</dbReference>
<evidence type="ECO:0000256" key="4">
    <source>
        <dbReference type="ARBA" id="ARBA00026121"/>
    </source>
</evidence>
<feature type="domain" description="AMP-dependent synthetase/ligase" evidence="5">
    <location>
        <begin position="76"/>
        <end position="493"/>
    </location>
</feature>
<evidence type="ECO:0000313" key="6">
    <source>
        <dbReference type="EnsemblMetazoa" id="SMAR004519-PA"/>
    </source>
</evidence>
<keyword evidence="7" id="KW-1185">Reference proteome</keyword>
<reference evidence="7" key="1">
    <citation type="submission" date="2011-05" db="EMBL/GenBank/DDBJ databases">
        <authorList>
            <person name="Richards S.R."/>
            <person name="Qu J."/>
            <person name="Jiang H."/>
            <person name="Jhangiani S.N."/>
            <person name="Agravi P."/>
            <person name="Goodspeed R."/>
            <person name="Gross S."/>
            <person name="Mandapat C."/>
            <person name="Jackson L."/>
            <person name="Mathew T."/>
            <person name="Pu L."/>
            <person name="Thornton R."/>
            <person name="Saada N."/>
            <person name="Wilczek-Boney K.B."/>
            <person name="Lee S."/>
            <person name="Kovar C."/>
            <person name="Wu Y."/>
            <person name="Scherer S.E."/>
            <person name="Worley K.C."/>
            <person name="Muzny D.M."/>
            <person name="Gibbs R."/>
        </authorList>
    </citation>
    <scope>NUCLEOTIDE SEQUENCE</scope>
    <source>
        <strain evidence="7">Brora</strain>
    </source>
</reference>
<dbReference type="STRING" id="126957.T1ITR4"/>
<keyword evidence="2" id="KW-0276">Fatty acid metabolism</keyword>
<dbReference type="HOGENOM" id="CLU_000022_45_5_1"/>
<keyword evidence="1" id="KW-0436">Ligase</keyword>
<dbReference type="eggNOG" id="KOG1256">
    <property type="taxonomic scope" value="Eukaryota"/>
</dbReference>
<organism evidence="6 7">
    <name type="scientific">Strigamia maritima</name>
    <name type="common">European centipede</name>
    <name type="synonym">Geophilus maritimus</name>
    <dbReference type="NCBI Taxonomy" id="126957"/>
    <lineage>
        <taxon>Eukaryota</taxon>
        <taxon>Metazoa</taxon>
        <taxon>Ecdysozoa</taxon>
        <taxon>Arthropoda</taxon>
        <taxon>Myriapoda</taxon>
        <taxon>Chilopoda</taxon>
        <taxon>Pleurostigmophora</taxon>
        <taxon>Geophilomorpha</taxon>
        <taxon>Linotaeniidae</taxon>
        <taxon>Strigamia</taxon>
    </lineage>
</organism>
<sequence>MATTVALNSYRKRSANVEELITMPFRDFFTPKHQSGPDYVAPTDAITTTKVTGSIRIHTSENKSYMKEQSLYTCLKNTVDKYPKHIALAALKNGKWCKWTYANYWEEICTAAKGFMKLGLLPFHGVGILGFNSPEWFISHLAAIFAGGLSAGIYTTNSTEACHHVLTDCEANLVVVENEAQLNKILPIRSKLRNLKAIIQYSGKPEHPDVYSWEELMAIGRSLDDKHLDMRIKSLAINHCCVIIYTSGTTGNPKGVMLNHDNMQYFVYNLVTKLWPMNMGKEVFCTYLPLSHIAALASDLYAPIILAGAVYFATPDALKGKLVDLLCDVEPTVMLGVPRVWEKITDKIKEAHDSMTPRKKDLFVWAQKQALAYHLQKNEGNTQKSFGYRLASKLVFSKLKKKLGFHKTKVLLSGGAPLAIEVLKYFLSLDLVINEAYGLSETTGPVFSNTVYNYRIGSVGKLSVMIEGKIDNPDDTGNGEILLRGRPIFMGYLNMEAGTNDVVTKDGWFHTGDIGNLDKDKFLFITGRIKEILITSGGENVAPVPIEDALKNLIPVMSNCMLLGDKRKFLALLVTLKTDINLDTLIPTDVLTPAAQKWCKERGADATTVTEILKAGPDSRVLKGIQDGIDVYNNSLAISNAQKIQKFVILPRDFSLPGDELGPTLKLKRPVVTKKYENYIKDLYSGAE</sequence>
<proteinExistence type="predicted"/>
<dbReference type="PANTHER" id="PTHR43272">
    <property type="entry name" value="LONG-CHAIN-FATTY-ACID--COA LIGASE"/>
    <property type="match status" value="1"/>
</dbReference>
<dbReference type="PROSITE" id="PS00455">
    <property type="entry name" value="AMP_BINDING"/>
    <property type="match status" value="1"/>
</dbReference>
<dbReference type="GO" id="GO:0005783">
    <property type="term" value="C:endoplasmic reticulum"/>
    <property type="evidence" value="ECO:0007669"/>
    <property type="project" value="TreeGrafter"/>
</dbReference>
<evidence type="ECO:0000256" key="2">
    <source>
        <dbReference type="ARBA" id="ARBA00022832"/>
    </source>
</evidence>
<dbReference type="AlphaFoldDB" id="T1ITR4"/>
<dbReference type="SUPFAM" id="SSF56801">
    <property type="entry name" value="Acetyl-CoA synthetase-like"/>
    <property type="match status" value="1"/>
</dbReference>
<dbReference type="EnsemblMetazoa" id="SMAR004519-RA">
    <property type="protein sequence ID" value="SMAR004519-PA"/>
    <property type="gene ID" value="SMAR004519"/>
</dbReference>
<dbReference type="InterPro" id="IPR042099">
    <property type="entry name" value="ANL_N_sf"/>
</dbReference>
<dbReference type="Proteomes" id="UP000014500">
    <property type="component" value="Unassembled WGS sequence"/>
</dbReference>
<dbReference type="GO" id="GO:0004467">
    <property type="term" value="F:long-chain fatty acid-CoA ligase activity"/>
    <property type="evidence" value="ECO:0007669"/>
    <property type="project" value="UniProtKB-EC"/>
</dbReference>
<name>T1ITR4_STRMM</name>
<dbReference type="PANTHER" id="PTHR43272:SF32">
    <property type="entry name" value="AMP-DEPENDENT SYNTHETASE_LIGASE DOMAIN-CONTAINING PROTEIN"/>
    <property type="match status" value="1"/>
</dbReference>
<dbReference type="Gene3D" id="3.40.50.12780">
    <property type="entry name" value="N-terminal domain of ligase-like"/>
    <property type="match status" value="1"/>
</dbReference>
<dbReference type="InterPro" id="IPR020845">
    <property type="entry name" value="AMP-binding_CS"/>
</dbReference>
<evidence type="ECO:0000313" key="7">
    <source>
        <dbReference type="Proteomes" id="UP000014500"/>
    </source>
</evidence>
<dbReference type="OMA" id="AINECCH"/>
<dbReference type="Pfam" id="PF00501">
    <property type="entry name" value="AMP-binding"/>
    <property type="match status" value="1"/>
</dbReference>
<evidence type="ECO:0000256" key="1">
    <source>
        <dbReference type="ARBA" id="ARBA00022598"/>
    </source>
</evidence>
<reference evidence="6" key="2">
    <citation type="submission" date="2015-02" db="UniProtKB">
        <authorList>
            <consortium name="EnsemblMetazoa"/>
        </authorList>
    </citation>
    <scope>IDENTIFICATION</scope>
</reference>
<dbReference type="GO" id="GO:0016020">
    <property type="term" value="C:membrane"/>
    <property type="evidence" value="ECO:0007669"/>
    <property type="project" value="TreeGrafter"/>
</dbReference>
<dbReference type="EC" id="6.2.1.3" evidence="4"/>
<keyword evidence="3" id="KW-0443">Lipid metabolism</keyword>
<evidence type="ECO:0000256" key="3">
    <source>
        <dbReference type="ARBA" id="ARBA00023098"/>
    </source>
</evidence>
<accession>T1ITR4</accession>
<dbReference type="Pfam" id="PF23562">
    <property type="entry name" value="AMP-binding_C_3"/>
    <property type="match status" value="1"/>
</dbReference>
<protein>
    <recommendedName>
        <fullName evidence="4">long-chain-fatty-acid--CoA ligase</fullName>
        <ecNumber evidence="4">6.2.1.3</ecNumber>
    </recommendedName>
</protein>